<sequence>MESVMAVFVLNADSRPNLFISLFQWRPVDGRTPGENFLTEALVYCLRKNETFRTQWFKRILGSEVIDADLRINTRASHVDDERETTIYPDIDIRGVLTSGQPFSLLVEVKWGARYDHAQIAKYDRLIASQPNAHLVFLSANSIDCRNAKAQRVSLGSAFHVFEWQQIYSLLAALSQDCQSSQELVEFMRMHGLNPPEPITQGLLQNYVTSRDFTKRLRRYCEKILNELPWDFLPPHYQDATRQEVKDQYGRVAIVFRRHDWNGTITIGFLYSNHDHRVKFADGSDASVDLMMRIEANPAVVGRAEVVSALQKRVGEVRQCGGVVCLAGDRDNQNPHTLLIAQRSLSEFLDNSDETGQLLAMHKQIGDWSAALFGDGELEKALARFDPIE</sequence>
<reference evidence="1 2" key="1">
    <citation type="submission" date="2018-11" db="EMBL/GenBank/DDBJ databases">
        <title>Rhizobium chutanense sp. nov., isolated from root nodules of Phaseolus vulgaris in China.</title>
        <authorList>
            <person name="Huo Y."/>
        </authorList>
    </citation>
    <scope>NUCLEOTIDE SEQUENCE [LARGE SCALE GENOMIC DNA]</scope>
    <source>
        <strain evidence="1 2">C16</strain>
    </source>
</reference>
<gene>
    <name evidence="1" type="ORF">EFR84_11135</name>
</gene>
<dbReference type="EMBL" id="RJTJ01000008">
    <property type="protein sequence ID" value="RUM06750.1"/>
    <property type="molecule type" value="Genomic_DNA"/>
</dbReference>
<accession>A0A432P3P5</accession>
<dbReference type="Proteomes" id="UP000278081">
    <property type="component" value="Unassembled WGS sequence"/>
</dbReference>
<dbReference type="AlphaFoldDB" id="A0A432P3P5"/>
<organism evidence="1 2">
    <name type="scientific">Rhizobium chutanense</name>
    <dbReference type="NCBI Taxonomy" id="2035448"/>
    <lineage>
        <taxon>Bacteria</taxon>
        <taxon>Pseudomonadati</taxon>
        <taxon>Pseudomonadota</taxon>
        <taxon>Alphaproteobacteria</taxon>
        <taxon>Hyphomicrobiales</taxon>
        <taxon>Rhizobiaceae</taxon>
        <taxon>Rhizobium/Agrobacterium group</taxon>
        <taxon>Rhizobium</taxon>
    </lineage>
</organism>
<proteinExistence type="predicted"/>
<protein>
    <submittedName>
        <fullName evidence="1">Uncharacterized protein</fullName>
    </submittedName>
</protein>
<comment type="caution">
    <text evidence="1">The sequence shown here is derived from an EMBL/GenBank/DDBJ whole genome shotgun (WGS) entry which is preliminary data.</text>
</comment>
<dbReference type="OrthoDB" id="8447418at2"/>
<evidence type="ECO:0000313" key="2">
    <source>
        <dbReference type="Proteomes" id="UP000278081"/>
    </source>
</evidence>
<evidence type="ECO:0000313" key="1">
    <source>
        <dbReference type="EMBL" id="RUM06750.1"/>
    </source>
</evidence>
<name>A0A432P3P5_9HYPH</name>